<gene>
    <name evidence="3" type="ORF">NLU13_8197</name>
</gene>
<feature type="region of interest" description="Disordered" evidence="1">
    <location>
        <begin position="95"/>
        <end position="151"/>
    </location>
</feature>
<evidence type="ECO:0000256" key="2">
    <source>
        <dbReference type="SAM" id="Phobius"/>
    </source>
</evidence>
<dbReference type="Pfam" id="PF12273">
    <property type="entry name" value="RCR"/>
    <property type="match status" value="1"/>
</dbReference>
<feature type="compositionally biased region" description="Pro residues" evidence="1">
    <location>
        <begin position="139"/>
        <end position="151"/>
    </location>
</feature>
<proteinExistence type="predicted"/>
<evidence type="ECO:0000256" key="1">
    <source>
        <dbReference type="SAM" id="MobiDB-lite"/>
    </source>
</evidence>
<keyword evidence="2" id="KW-0472">Membrane</keyword>
<sequence>MDSPVKRQAFADGWVIEDGVAVPWWYSTSGQIFKWCLFLIPMGLILIWFVVGRIHVSRRMKKGLPPLRYHRCLVPRRFSPAPTAWPQQRYQPADGYYMQNMPPPPVYDPTRLPQYEGPPPAGTKVDPDQSFAAPGPVEYQPPPGPPPAVLR</sequence>
<reference evidence="3" key="1">
    <citation type="submission" date="2022-10" db="EMBL/GenBank/DDBJ databases">
        <title>Determination and structural analysis of whole genome sequence of Sarocladium strictum F4-1.</title>
        <authorList>
            <person name="Hu L."/>
            <person name="Jiang Y."/>
        </authorList>
    </citation>
    <scope>NUCLEOTIDE SEQUENCE</scope>
    <source>
        <strain evidence="3">F4-1</strain>
    </source>
</reference>
<protein>
    <submittedName>
        <fullName evidence="3">Uncharacterized protein</fullName>
    </submittedName>
</protein>
<dbReference type="Proteomes" id="UP001175261">
    <property type="component" value="Unassembled WGS sequence"/>
</dbReference>
<evidence type="ECO:0000313" key="4">
    <source>
        <dbReference type="Proteomes" id="UP001175261"/>
    </source>
</evidence>
<dbReference type="AlphaFoldDB" id="A0AA39L4R3"/>
<accession>A0AA39L4R3</accession>
<evidence type="ECO:0000313" key="3">
    <source>
        <dbReference type="EMBL" id="KAK0384108.1"/>
    </source>
</evidence>
<keyword evidence="2" id="KW-0812">Transmembrane</keyword>
<name>A0AA39L4R3_SARSR</name>
<dbReference type="InterPro" id="IPR020999">
    <property type="entry name" value="Chitin_synth_reg_RCR"/>
</dbReference>
<keyword evidence="4" id="KW-1185">Reference proteome</keyword>
<feature type="transmembrane region" description="Helical" evidence="2">
    <location>
        <begin position="32"/>
        <end position="51"/>
    </location>
</feature>
<organism evidence="3 4">
    <name type="scientific">Sarocladium strictum</name>
    <name type="common">Black bundle disease fungus</name>
    <name type="synonym">Acremonium strictum</name>
    <dbReference type="NCBI Taxonomy" id="5046"/>
    <lineage>
        <taxon>Eukaryota</taxon>
        <taxon>Fungi</taxon>
        <taxon>Dikarya</taxon>
        <taxon>Ascomycota</taxon>
        <taxon>Pezizomycotina</taxon>
        <taxon>Sordariomycetes</taxon>
        <taxon>Hypocreomycetidae</taxon>
        <taxon>Hypocreales</taxon>
        <taxon>Sarocladiaceae</taxon>
        <taxon>Sarocladium</taxon>
    </lineage>
</organism>
<keyword evidence="2" id="KW-1133">Transmembrane helix</keyword>
<dbReference type="EMBL" id="JAPDFR010000008">
    <property type="protein sequence ID" value="KAK0384108.1"/>
    <property type="molecule type" value="Genomic_DNA"/>
</dbReference>
<comment type="caution">
    <text evidence="3">The sequence shown here is derived from an EMBL/GenBank/DDBJ whole genome shotgun (WGS) entry which is preliminary data.</text>
</comment>